<dbReference type="GO" id="GO:0005886">
    <property type="term" value="C:plasma membrane"/>
    <property type="evidence" value="ECO:0007669"/>
    <property type="project" value="TreeGrafter"/>
</dbReference>
<dbReference type="PANTHER" id="PTHR34806">
    <property type="entry name" value="HIGH-AFFINITY NITRATE TRANSPORTER 3.2"/>
    <property type="match status" value="1"/>
</dbReference>
<dbReference type="Pfam" id="PF16974">
    <property type="entry name" value="NAR2"/>
    <property type="match status" value="1"/>
</dbReference>
<dbReference type="GO" id="GO:0010167">
    <property type="term" value="P:response to nitrate"/>
    <property type="evidence" value="ECO:0007669"/>
    <property type="project" value="InterPro"/>
</dbReference>
<proteinExistence type="evidence at transcript level"/>
<protein>
    <submittedName>
        <fullName evidence="3">Nitrate transport NRT3.1</fullName>
    </submittedName>
</protein>
<keyword evidence="1" id="KW-0812">Transmembrane</keyword>
<evidence type="ECO:0000256" key="2">
    <source>
        <dbReference type="SAM" id="SignalP"/>
    </source>
</evidence>
<dbReference type="PIRSF" id="PIRSF012939">
    <property type="entry name" value="Transpt_NO3_Nar2"/>
    <property type="match status" value="1"/>
</dbReference>
<keyword evidence="1" id="KW-1133">Transmembrane helix</keyword>
<evidence type="ECO:0000256" key="1">
    <source>
        <dbReference type="SAM" id="Phobius"/>
    </source>
</evidence>
<accession>A0A7D5IBV2</accession>
<keyword evidence="2" id="KW-0732">Signal</keyword>
<feature type="transmembrane region" description="Helical" evidence="1">
    <location>
        <begin position="166"/>
        <end position="185"/>
    </location>
</feature>
<feature type="signal peptide" evidence="2">
    <location>
        <begin position="1"/>
        <end position="22"/>
    </location>
</feature>
<keyword evidence="1" id="KW-0472">Membrane</keyword>
<dbReference type="GO" id="GO:0015112">
    <property type="term" value="F:nitrate transmembrane transporter activity"/>
    <property type="evidence" value="ECO:0007669"/>
    <property type="project" value="TreeGrafter"/>
</dbReference>
<reference evidence="3" key="1">
    <citation type="submission" date="2019-08" db="EMBL/GenBank/DDBJ databases">
        <authorList>
            <person name="Ma H.P."/>
        </authorList>
    </citation>
    <scope>NUCLEOTIDE SEQUENCE</scope>
</reference>
<dbReference type="InterPro" id="IPR016605">
    <property type="entry name" value="Transptr_NO3_Nar2"/>
</dbReference>
<sequence length="194" mass="21070">MAVRGLTLGVALMCALVVICYGEIKLSQLPITLSVDTTPSKVDLLAGVGKITVTWALNKTNADTSKYSKVALKLCYTKASQIDRPWRKTEDELFKDKTCQHEVATKPYAASGNSVDYIVLKDVPTGHYFVRAYVVDATGVKVAYGQTQGVDLFITAITGRHASIDIAAGVFSAFSVVSLAFFFYLEKKKSKLAT</sequence>
<evidence type="ECO:0000313" key="3">
    <source>
        <dbReference type="EMBL" id="QLC27857.1"/>
    </source>
</evidence>
<dbReference type="EMBL" id="MN334698">
    <property type="protein sequence ID" value="QLC27857.1"/>
    <property type="molecule type" value="mRNA"/>
</dbReference>
<gene>
    <name evidence="3" type="primary">NRT3.1</name>
</gene>
<dbReference type="AlphaFoldDB" id="A0A7D5IBV2"/>
<organism evidence="3">
    <name type="scientific">Dianthus spiculifolius</name>
    <dbReference type="NCBI Taxonomy" id="1268176"/>
    <lineage>
        <taxon>Eukaryota</taxon>
        <taxon>Viridiplantae</taxon>
        <taxon>Streptophyta</taxon>
        <taxon>Embryophyta</taxon>
        <taxon>Tracheophyta</taxon>
        <taxon>Spermatophyta</taxon>
        <taxon>Magnoliopsida</taxon>
        <taxon>eudicotyledons</taxon>
        <taxon>Gunneridae</taxon>
        <taxon>Pentapetalae</taxon>
        <taxon>Caryophyllales</taxon>
        <taxon>Caryophyllaceae</taxon>
        <taxon>Caryophylleae</taxon>
        <taxon>Dianthus</taxon>
    </lineage>
</organism>
<name>A0A7D5IBV2_9CARY</name>
<dbReference type="PANTHER" id="PTHR34806:SF1">
    <property type="entry name" value="HIGH-AFFINITY NITRATE TRANSPORTER 3.1"/>
    <property type="match status" value="1"/>
</dbReference>
<feature type="chain" id="PRO_5028034564" evidence="2">
    <location>
        <begin position="23"/>
        <end position="194"/>
    </location>
</feature>